<reference evidence="4 7" key="1">
    <citation type="journal article" date="2017" name="Poromechanics V (2013)">
        <title>Genomic Characterization of the Arsenic-Tolerant Actinobacterium, &lt;i&gt;Rhodococcus erythropolis&lt;/i&gt; S43.</title>
        <authorList>
            <person name="Retamal-Morales G."/>
            <person name="Mehnert M."/>
            <person name="Schwabe R."/>
            <person name="Tischler D."/>
            <person name="Schloemann M."/>
            <person name="Levican G.J."/>
        </authorList>
    </citation>
    <scope>NUCLEOTIDE SEQUENCE [LARGE SCALE GENOMIC DNA]</scope>
    <source>
        <strain evidence="4 7">S43</strain>
    </source>
</reference>
<name>A0A401MYW2_RHOER</name>
<evidence type="ECO:0000313" key="8">
    <source>
        <dbReference type="Proteomes" id="UP000627573"/>
    </source>
</evidence>
<dbReference type="Proteomes" id="UP000627573">
    <property type="component" value="Unassembled WGS sequence"/>
</dbReference>
<keyword evidence="8" id="KW-1185">Reference proteome</keyword>
<dbReference type="Proteomes" id="UP001230933">
    <property type="component" value="Chromosome"/>
</dbReference>
<dbReference type="EMBL" id="CP124545">
    <property type="protein sequence ID" value="WGV49977.1"/>
    <property type="molecule type" value="Genomic_DNA"/>
</dbReference>
<comment type="subcellular location">
    <subcellularLocation>
        <location evidence="3">Cytoplasm</location>
    </subcellularLocation>
</comment>
<dbReference type="Proteomes" id="UP000325576">
    <property type="component" value="Unassembled WGS sequence"/>
</dbReference>
<dbReference type="Gene3D" id="1.10.4190.10">
    <property type="entry name" value="Urease accessory protein UreF"/>
    <property type="match status" value="1"/>
</dbReference>
<gene>
    <name evidence="3" type="primary">ureF</name>
    <name evidence="4" type="ORF">BS297_01885</name>
    <name evidence="5" type="ORF">I3517_17675</name>
    <name evidence="6" type="ORF">QIE55_01700</name>
</gene>
<evidence type="ECO:0000313" key="7">
    <source>
        <dbReference type="Proteomes" id="UP000325576"/>
    </source>
</evidence>
<dbReference type="AlphaFoldDB" id="A0A401MYW2"/>
<dbReference type="GO" id="GO:0005737">
    <property type="term" value="C:cytoplasm"/>
    <property type="evidence" value="ECO:0007669"/>
    <property type="project" value="UniProtKB-SubCell"/>
</dbReference>
<protein>
    <recommendedName>
        <fullName evidence="3">Urease accessory protein UreF</fullName>
    </recommendedName>
</protein>
<evidence type="ECO:0000256" key="3">
    <source>
        <dbReference type="HAMAP-Rule" id="MF_01385"/>
    </source>
</evidence>
<dbReference type="InterPro" id="IPR038277">
    <property type="entry name" value="UreF_sf"/>
</dbReference>
<dbReference type="HAMAP" id="MF_01385">
    <property type="entry name" value="UreF"/>
    <property type="match status" value="1"/>
</dbReference>
<proteinExistence type="inferred from homology"/>
<dbReference type="PANTHER" id="PTHR33620">
    <property type="entry name" value="UREASE ACCESSORY PROTEIN F"/>
    <property type="match status" value="1"/>
</dbReference>
<dbReference type="InterPro" id="IPR002639">
    <property type="entry name" value="UreF"/>
</dbReference>
<evidence type="ECO:0000256" key="1">
    <source>
        <dbReference type="ARBA" id="ARBA00022988"/>
    </source>
</evidence>
<evidence type="ECO:0000313" key="4">
    <source>
        <dbReference type="EMBL" id="KAB2587092.1"/>
    </source>
</evidence>
<dbReference type="EMBL" id="JAECSB010000064">
    <property type="protein sequence ID" value="MBH5144437.1"/>
    <property type="molecule type" value="Genomic_DNA"/>
</dbReference>
<organism evidence="5 8">
    <name type="scientific">Rhodococcus erythropolis</name>
    <name type="common">Arthrobacter picolinophilus</name>
    <dbReference type="NCBI Taxonomy" id="1833"/>
    <lineage>
        <taxon>Bacteria</taxon>
        <taxon>Bacillati</taxon>
        <taxon>Actinomycetota</taxon>
        <taxon>Actinomycetes</taxon>
        <taxon>Mycobacteriales</taxon>
        <taxon>Nocardiaceae</taxon>
        <taxon>Rhodococcus</taxon>
        <taxon>Rhodococcus erythropolis group</taxon>
    </lineage>
</organism>
<comment type="subunit">
    <text evidence="3">UreD, UreF and UreG form a complex that acts as a GTP-hydrolysis-dependent molecular chaperone, activating the urease apoprotein by helping to assemble the nickel containing metallocenter of UreC. The UreE protein probably delivers the nickel.</text>
</comment>
<evidence type="ECO:0000256" key="2">
    <source>
        <dbReference type="ARBA" id="ARBA00023186"/>
    </source>
</evidence>
<reference evidence="5 8" key="2">
    <citation type="submission" date="2020-12" db="EMBL/GenBank/DDBJ databases">
        <title>Draft genome sequence of furan degrading bacterial strain FUR100.</title>
        <authorList>
            <person name="Woiski C."/>
        </authorList>
    </citation>
    <scope>NUCLEOTIDE SEQUENCE [LARGE SCALE GENOMIC DNA]</scope>
    <source>
        <strain evidence="5 8">FUR100</strain>
    </source>
</reference>
<keyword evidence="3" id="KW-0963">Cytoplasm</keyword>
<dbReference type="RefSeq" id="WP_060939555.1">
    <property type="nucleotide sequence ID" value="NZ_BHXB01000001.1"/>
</dbReference>
<dbReference type="PANTHER" id="PTHR33620:SF1">
    <property type="entry name" value="UREASE ACCESSORY PROTEIN F"/>
    <property type="match status" value="1"/>
</dbReference>
<dbReference type="Pfam" id="PF01730">
    <property type="entry name" value="UreF"/>
    <property type="match status" value="1"/>
</dbReference>
<evidence type="ECO:0000313" key="6">
    <source>
        <dbReference type="EMBL" id="WGV49977.1"/>
    </source>
</evidence>
<evidence type="ECO:0000313" key="5">
    <source>
        <dbReference type="EMBL" id="MBH5144437.1"/>
    </source>
</evidence>
<sequence length="237" mass="25153">MTLSSEGSGLSINRAMRMMQFSDSMFPVGSFSFSNGLESAVAQGIVTGGPSLREFVLSATHQGATCDGIAVLAAHRGATAGDFSAILAADHAVIERKLNEEARTMSTRMGKKLAELGGRLAGETLFNKWLAAIASGETPGTYPVGLGIAFAEMGSPEEDAFTVNQYGVAMTLLGAALRIVRVDHLATQEILFEVNQSAGREYAAVRDYGLDDMSNFAPMIDILAAVHVKAHVRMFMN</sequence>
<comment type="function">
    <text evidence="3">Required for maturation of urease via the functional incorporation of the urease nickel metallocenter.</text>
</comment>
<dbReference type="GO" id="GO:0016151">
    <property type="term" value="F:nickel cation binding"/>
    <property type="evidence" value="ECO:0007669"/>
    <property type="project" value="UniProtKB-UniRule"/>
</dbReference>
<accession>A0A401MYW2</accession>
<reference evidence="6" key="3">
    <citation type="submission" date="2023-08" db="EMBL/GenBank/DDBJ databases">
        <title>Isolation and Characterization of Rhodococcus erythropolis MGMM8.</title>
        <authorList>
            <person name="Diabankana R.G.C."/>
            <person name="Afordoanyi D.M."/>
            <person name="Validov S.Z."/>
        </authorList>
    </citation>
    <scope>NUCLEOTIDE SEQUENCE</scope>
    <source>
        <strain evidence="6">MGMM8</strain>
    </source>
</reference>
<keyword evidence="1 3" id="KW-0996">Nickel insertion</keyword>
<keyword evidence="2 3" id="KW-0143">Chaperone</keyword>
<dbReference type="EMBL" id="MRBO01000065">
    <property type="protein sequence ID" value="KAB2587092.1"/>
    <property type="molecule type" value="Genomic_DNA"/>
</dbReference>
<comment type="similarity">
    <text evidence="3">Belongs to the UreF family.</text>
</comment>
<dbReference type="PIRSF" id="PIRSF009467">
    <property type="entry name" value="Ureas_acces_UreF"/>
    <property type="match status" value="1"/>
</dbReference>